<evidence type="ECO:0000313" key="1">
    <source>
        <dbReference type="EMBL" id="MBL4915737.1"/>
    </source>
</evidence>
<dbReference type="InterPro" id="IPR021719">
    <property type="entry name" value="Prot_inh_I78"/>
</dbReference>
<dbReference type="PROSITE" id="PS51257">
    <property type="entry name" value="PROKAR_LIPOPROTEIN"/>
    <property type="match status" value="1"/>
</dbReference>
<reference evidence="1" key="1">
    <citation type="submission" date="2021-01" db="EMBL/GenBank/DDBJ databases">
        <title>Tabrizicola alba sp. nov. a motile alkaliphilic bacterium isolated from a soda lake.</title>
        <authorList>
            <person name="Szuroczki S."/>
            <person name="Abbaszade G."/>
            <person name="Schumann P."/>
            <person name="Toth E."/>
        </authorList>
    </citation>
    <scope>NUCLEOTIDE SEQUENCE</scope>
    <source>
        <strain evidence="1">DMG-N-6</strain>
    </source>
</reference>
<gene>
    <name evidence="1" type="ORF">JL811_00765</name>
</gene>
<dbReference type="Pfam" id="PF11720">
    <property type="entry name" value="Inhibitor_I78"/>
    <property type="match status" value="1"/>
</dbReference>
<sequence>MKPVFALPVVMSLLAACVPQDQAPDPVASCGAEGYQGLVGQHERALRGLRLPEPSRVIGPGMAVTMDFREDRLNIETGENRRILRVFCG</sequence>
<accession>A0A8K0XZF3</accession>
<dbReference type="AlphaFoldDB" id="A0A8K0XZF3"/>
<dbReference type="Gene3D" id="3.30.10.10">
    <property type="entry name" value="Trypsin Inhibitor V, subunit A"/>
    <property type="match status" value="1"/>
</dbReference>
<comment type="caution">
    <text evidence="1">The sequence shown here is derived from an EMBL/GenBank/DDBJ whole genome shotgun (WGS) entry which is preliminary data.</text>
</comment>
<keyword evidence="2" id="KW-1185">Reference proteome</keyword>
<name>A0A8K0XZF3_9RHOB</name>
<protein>
    <recommendedName>
        <fullName evidence="3">Peptidase inhibitor I78 family protein</fullName>
    </recommendedName>
</protein>
<proteinExistence type="predicted"/>
<evidence type="ECO:0000313" key="2">
    <source>
        <dbReference type="Proteomes" id="UP000648908"/>
    </source>
</evidence>
<organism evidence="1 2">
    <name type="scientific">Szabonella alba</name>
    <dbReference type="NCBI Taxonomy" id="2804194"/>
    <lineage>
        <taxon>Bacteria</taxon>
        <taxon>Pseudomonadati</taxon>
        <taxon>Pseudomonadota</taxon>
        <taxon>Alphaproteobacteria</taxon>
        <taxon>Rhodobacterales</taxon>
        <taxon>Paracoccaceae</taxon>
        <taxon>Szabonella</taxon>
    </lineage>
</organism>
<dbReference type="EMBL" id="JAESVN010000001">
    <property type="protein sequence ID" value="MBL4915737.1"/>
    <property type="molecule type" value="Genomic_DNA"/>
</dbReference>
<dbReference type="Proteomes" id="UP000648908">
    <property type="component" value="Unassembled WGS sequence"/>
</dbReference>
<evidence type="ECO:0008006" key="3">
    <source>
        <dbReference type="Google" id="ProtNLM"/>
    </source>
</evidence>
<dbReference type="RefSeq" id="WP_202686313.1">
    <property type="nucleotide sequence ID" value="NZ_JAESVN010000001.1"/>
</dbReference>